<dbReference type="GO" id="GO:0006950">
    <property type="term" value="P:response to stress"/>
    <property type="evidence" value="ECO:0007669"/>
    <property type="project" value="TreeGrafter"/>
</dbReference>
<name>A0A2M7LKF6_9BACT</name>
<dbReference type="PANTHER" id="PTHR33164">
    <property type="entry name" value="TRANSCRIPTIONAL REGULATOR, MARR FAMILY"/>
    <property type="match status" value="1"/>
</dbReference>
<dbReference type="PROSITE" id="PS50995">
    <property type="entry name" value="HTH_MARR_2"/>
    <property type="match status" value="1"/>
</dbReference>
<dbReference type="InterPro" id="IPR036390">
    <property type="entry name" value="WH_DNA-bd_sf"/>
</dbReference>
<dbReference type="EMBL" id="PFJH01000109">
    <property type="protein sequence ID" value="PIX68555.1"/>
    <property type="molecule type" value="Genomic_DNA"/>
</dbReference>
<dbReference type="SUPFAM" id="SSF46785">
    <property type="entry name" value="Winged helix' DNA-binding domain"/>
    <property type="match status" value="1"/>
</dbReference>
<accession>A0A2M7LKF6</accession>
<gene>
    <name evidence="2" type="ORF">COZ40_02640</name>
</gene>
<dbReference type="InterPro" id="IPR039422">
    <property type="entry name" value="MarR/SlyA-like"/>
</dbReference>
<dbReference type="AlphaFoldDB" id="A0A2M7LKF6"/>
<dbReference type="GO" id="GO:0003700">
    <property type="term" value="F:DNA-binding transcription factor activity"/>
    <property type="evidence" value="ECO:0007669"/>
    <property type="project" value="InterPro"/>
</dbReference>
<dbReference type="SMART" id="SM00347">
    <property type="entry name" value="HTH_MARR"/>
    <property type="match status" value="1"/>
</dbReference>
<dbReference type="PRINTS" id="PR00598">
    <property type="entry name" value="HTHMARR"/>
</dbReference>
<dbReference type="Proteomes" id="UP000228500">
    <property type="component" value="Unassembled WGS sequence"/>
</dbReference>
<evidence type="ECO:0000313" key="3">
    <source>
        <dbReference type="Proteomes" id="UP000228500"/>
    </source>
</evidence>
<dbReference type="PANTHER" id="PTHR33164:SF43">
    <property type="entry name" value="HTH-TYPE TRANSCRIPTIONAL REPRESSOR YETL"/>
    <property type="match status" value="1"/>
</dbReference>
<sequence>MDDMRVDFLFTLYFIGRKVRGHYKQENKDLMLTAAILHLLQKKEYTLSELAKIMYSKLSSLSEKISELEQEGFIKKISKEGDEREQYLSLTTEGKKRIEKTLSVMRQYCLEFTNNLTQGELQTVTPLLKKMVA</sequence>
<organism evidence="2 3">
    <name type="scientific">Candidatus Roizmanbacteria bacterium CG_4_10_14_3_um_filter_39_13</name>
    <dbReference type="NCBI Taxonomy" id="1974831"/>
    <lineage>
        <taxon>Bacteria</taxon>
        <taxon>Candidatus Roizmaniibacteriota</taxon>
    </lineage>
</organism>
<dbReference type="Pfam" id="PF01047">
    <property type="entry name" value="MarR"/>
    <property type="match status" value="1"/>
</dbReference>
<comment type="caution">
    <text evidence="2">The sequence shown here is derived from an EMBL/GenBank/DDBJ whole genome shotgun (WGS) entry which is preliminary data.</text>
</comment>
<dbReference type="InterPro" id="IPR000835">
    <property type="entry name" value="HTH_MarR-typ"/>
</dbReference>
<dbReference type="InterPro" id="IPR036388">
    <property type="entry name" value="WH-like_DNA-bd_sf"/>
</dbReference>
<evidence type="ECO:0000313" key="2">
    <source>
        <dbReference type="EMBL" id="PIX68555.1"/>
    </source>
</evidence>
<reference evidence="3" key="1">
    <citation type="submission" date="2017-09" db="EMBL/GenBank/DDBJ databases">
        <title>Depth-based differentiation of microbial function through sediment-hosted aquifers and enrichment of novel symbionts in the deep terrestrial subsurface.</title>
        <authorList>
            <person name="Probst A.J."/>
            <person name="Ladd B."/>
            <person name="Jarett J.K."/>
            <person name="Geller-Mcgrath D.E."/>
            <person name="Sieber C.M.K."/>
            <person name="Emerson J.B."/>
            <person name="Anantharaman K."/>
            <person name="Thomas B.C."/>
            <person name="Malmstrom R."/>
            <person name="Stieglmeier M."/>
            <person name="Klingl A."/>
            <person name="Woyke T."/>
            <person name="Ryan C.M."/>
            <person name="Banfield J.F."/>
        </authorList>
    </citation>
    <scope>NUCLEOTIDE SEQUENCE [LARGE SCALE GENOMIC DNA]</scope>
</reference>
<evidence type="ECO:0000259" key="1">
    <source>
        <dbReference type="PROSITE" id="PS50995"/>
    </source>
</evidence>
<proteinExistence type="predicted"/>
<feature type="domain" description="HTH marR-type" evidence="1">
    <location>
        <begin position="5"/>
        <end position="133"/>
    </location>
</feature>
<protein>
    <recommendedName>
        <fullName evidence="1">HTH marR-type domain-containing protein</fullName>
    </recommendedName>
</protein>
<dbReference type="Gene3D" id="1.10.10.10">
    <property type="entry name" value="Winged helix-like DNA-binding domain superfamily/Winged helix DNA-binding domain"/>
    <property type="match status" value="1"/>
</dbReference>